<dbReference type="NCBIfam" id="TIGR03292">
    <property type="entry name" value="PhnH_redo"/>
    <property type="match status" value="1"/>
</dbReference>
<dbReference type="InterPro" id="IPR008772">
    <property type="entry name" value="Phosphonate_metab_PhnH"/>
</dbReference>
<evidence type="ECO:0000313" key="1">
    <source>
        <dbReference type="EMBL" id="SBW07321.1"/>
    </source>
</evidence>
<keyword evidence="1" id="KW-0456">Lyase</keyword>
<dbReference type="GO" id="GO:0019634">
    <property type="term" value="P:organic phosphonate metabolic process"/>
    <property type="evidence" value="ECO:0007669"/>
    <property type="project" value="InterPro"/>
</dbReference>
<sequence length="248" mass="26157">MNRADTSNAADRPGILPGFADPIHDAQRCFRAVLEAMAHPGKPVELAVLPPALYLNASMPPACLAGMVAVALTLCDADTPVWLDPCLDTPAMRRHLRFHCGCPIVAEPGTARFALIGDAIKMPRFDKFIAGDPEYPDRSATLIIAADFTAAAPGLRLSGPGISPARYPHGLPFDPAGLPAWFWEDRAANRTGYPLGVDVLFVDSGQIDSGQTGSDAVRIAGLPRTTDAVPASRAASGAFKENTACTLQ</sequence>
<dbReference type="EMBL" id="FLUQ01000003">
    <property type="protein sequence ID" value="SBW07321.1"/>
    <property type="molecule type" value="Genomic_DNA"/>
</dbReference>
<protein>
    <submittedName>
        <fullName evidence="1">Phosphonate C-P lyase system protein PhnH</fullName>
    </submittedName>
</protein>
<organism evidence="1">
    <name type="scientific">uncultured delta proteobacterium</name>
    <dbReference type="NCBI Taxonomy" id="34034"/>
    <lineage>
        <taxon>Bacteria</taxon>
        <taxon>Deltaproteobacteria</taxon>
        <taxon>environmental samples</taxon>
    </lineage>
</organism>
<proteinExistence type="predicted"/>
<reference evidence="1" key="1">
    <citation type="submission" date="2016-04" db="EMBL/GenBank/DDBJ databases">
        <authorList>
            <person name="Evans L.H."/>
            <person name="Alamgir A."/>
            <person name="Owens N."/>
            <person name="Weber N.D."/>
            <person name="Virtaneva K."/>
            <person name="Barbian K."/>
            <person name="Babar A."/>
            <person name="Rosenke K."/>
        </authorList>
    </citation>
    <scope>NUCLEOTIDE SEQUENCE</scope>
    <source>
        <strain evidence="1">86</strain>
    </source>
</reference>
<dbReference type="Gene3D" id="3.40.50.11310">
    <property type="entry name" value="Bacterial phosphonate metabolism protein PhnH"/>
    <property type="match status" value="1"/>
</dbReference>
<name>A0A212K6I8_9DELT</name>
<dbReference type="PIRSF" id="PIRSF020680">
    <property type="entry name" value="PhnH"/>
    <property type="match status" value="1"/>
</dbReference>
<accession>A0A212K6I8</accession>
<dbReference type="Pfam" id="PF05845">
    <property type="entry name" value="PhnH"/>
    <property type="match status" value="1"/>
</dbReference>
<dbReference type="AlphaFoldDB" id="A0A212K6I8"/>
<dbReference type="InterPro" id="IPR038058">
    <property type="entry name" value="PhnH-like_sp"/>
</dbReference>
<gene>
    <name evidence="1" type="ORF">KL86DPRO_30035</name>
</gene>
<dbReference type="GO" id="GO:0016829">
    <property type="term" value="F:lyase activity"/>
    <property type="evidence" value="ECO:0007669"/>
    <property type="project" value="UniProtKB-KW"/>
</dbReference>
<dbReference type="SUPFAM" id="SSF159709">
    <property type="entry name" value="PhnH-like"/>
    <property type="match status" value="1"/>
</dbReference>